<dbReference type="Gene3D" id="1.20.120.450">
    <property type="entry name" value="dinb family like domain"/>
    <property type="match status" value="1"/>
</dbReference>
<sequence>MNLKKLTLSSLEHNLWVNQKYVEWLNTKSEILLHTEVKSSYSSILKTVHHICCSQEYWRSIVGQQFALDIEHLPDMPGRLELFEELIVSSQKLVDLVSESDESLLSEKIAVDSAWFSCNLSRYEYIQQIVLHGAYHRGQIVTMGRHLGMEDAPMTDYNFWNIYKDRFRHVG</sequence>
<dbReference type="GO" id="GO:0046872">
    <property type="term" value="F:metal ion binding"/>
    <property type="evidence" value="ECO:0007669"/>
    <property type="project" value="UniProtKB-KW"/>
</dbReference>
<evidence type="ECO:0000313" key="5">
    <source>
        <dbReference type="Proteomes" id="UP000192980"/>
    </source>
</evidence>
<dbReference type="InterPro" id="IPR007837">
    <property type="entry name" value="DinB"/>
</dbReference>
<dbReference type="EMBL" id="FXAU01000003">
    <property type="protein sequence ID" value="SMG28696.1"/>
    <property type="molecule type" value="Genomic_DNA"/>
</dbReference>
<gene>
    <name evidence="4" type="ORF">SAMN05660862_1832</name>
</gene>
<dbReference type="STRING" id="561061.SAMN05660862_1832"/>
<organism evidence="4 5">
    <name type="scientific">Sphingobacterium psychroaquaticum</name>
    <dbReference type="NCBI Taxonomy" id="561061"/>
    <lineage>
        <taxon>Bacteria</taxon>
        <taxon>Pseudomonadati</taxon>
        <taxon>Bacteroidota</taxon>
        <taxon>Sphingobacteriia</taxon>
        <taxon>Sphingobacteriales</taxon>
        <taxon>Sphingobacteriaceae</taxon>
        <taxon>Sphingobacterium</taxon>
    </lineage>
</organism>
<dbReference type="InterPro" id="IPR034660">
    <property type="entry name" value="DinB/YfiT-like"/>
</dbReference>
<keyword evidence="2 3" id="KW-0479">Metal-binding</keyword>
<feature type="binding site" evidence="3">
    <location>
        <position position="50"/>
    </location>
    <ligand>
        <name>a divalent metal cation</name>
        <dbReference type="ChEBI" id="CHEBI:60240"/>
    </ligand>
</feature>
<name>A0A1X7JLJ9_9SPHI</name>
<evidence type="ECO:0000256" key="1">
    <source>
        <dbReference type="ARBA" id="ARBA00008635"/>
    </source>
</evidence>
<dbReference type="SUPFAM" id="SSF109854">
    <property type="entry name" value="DinB/YfiT-like putative metalloenzymes"/>
    <property type="match status" value="1"/>
</dbReference>
<accession>A0A1X7JLJ9</accession>
<dbReference type="Pfam" id="PF05163">
    <property type="entry name" value="DinB"/>
    <property type="match status" value="1"/>
</dbReference>
<feature type="binding site" evidence="3">
    <location>
        <position position="132"/>
    </location>
    <ligand>
        <name>a divalent metal cation</name>
        <dbReference type="ChEBI" id="CHEBI:60240"/>
    </ligand>
</feature>
<dbReference type="Proteomes" id="UP000192980">
    <property type="component" value="Unassembled WGS sequence"/>
</dbReference>
<dbReference type="PANTHER" id="PTHR37302:SF3">
    <property type="entry name" value="DAMAGE-INDUCIBLE PROTEIN DINB"/>
    <property type="match status" value="1"/>
</dbReference>
<dbReference type="AlphaFoldDB" id="A0A1X7JLJ9"/>
<dbReference type="RefSeq" id="WP_085472596.1">
    <property type="nucleotide sequence ID" value="NZ_FXAU01000003.1"/>
</dbReference>
<keyword evidence="5" id="KW-1185">Reference proteome</keyword>
<protein>
    <submittedName>
        <fullName evidence="4">Uncharacterized damage-inducible protein DinB (Forms a four-helix bundle)</fullName>
    </submittedName>
</protein>
<reference evidence="4 5" key="1">
    <citation type="submission" date="2017-04" db="EMBL/GenBank/DDBJ databases">
        <authorList>
            <person name="Afonso C.L."/>
            <person name="Miller P.J."/>
            <person name="Scott M.A."/>
            <person name="Spackman E."/>
            <person name="Goraichik I."/>
            <person name="Dimitrov K.M."/>
            <person name="Suarez D.L."/>
            <person name="Swayne D.E."/>
        </authorList>
    </citation>
    <scope>NUCLEOTIDE SEQUENCE [LARGE SCALE GENOMIC DNA]</scope>
    <source>
        <strain evidence="4 5">DSM 22418</strain>
    </source>
</reference>
<dbReference type="PANTHER" id="PTHR37302">
    <property type="entry name" value="SLR1116 PROTEIN"/>
    <property type="match status" value="1"/>
</dbReference>
<proteinExistence type="inferred from homology"/>
<comment type="similarity">
    <text evidence="1">Belongs to the DinB family.</text>
</comment>
<evidence type="ECO:0000256" key="2">
    <source>
        <dbReference type="ARBA" id="ARBA00022723"/>
    </source>
</evidence>
<evidence type="ECO:0000256" key="3">
    <source>
        <dbReference type="PIRSR" id="PIRSR607837-1"/>
    </source>
</evidence>
<feature type="binding site" evidence="3">
    <location>
        <position position="136"/>
    </location>
    <ligand>
        <name>a divalent metal cation</name>
        <dbReference type="ChEBI" id="CHEBI:60240"/>
    </ligand>
</feature>
<evidence type="ECO:0000313" key="4">
    <source>
        <dbReference type="EMBL" id="SMG28696.1"/>
    </source>
</evidence>
<dbReference type="OrthoDB" id="9811413at2"/>